<keyword evidence="4" id="KW-0963">Cytoplasm</keyword>
<comment type="similarity">
    <text evidence="9">Belongs to the methyltransferase superfamily. METTL18 family.</text>
</comment>
<protein>
    <recommendedName>
        <fullName evidence="3">protein-histidine N-methyltransferase</fullName>
        <ecNumber evidence="3">2.1.1.85</ecNumber>
    </recommendedName>
</protein>
<organism evidence="10 11">
    <name type="scientific">Clunio marinus</name>
    <dbReference type="NCBI Taxonomy" id="568069"/>
    <lineage>
        <taxon>Eukaryota</taxon>
        <taxon>Metazoa</taxon>
        <taxon>Ecdysozoa</taxon>
        <taxon>Arthropoda</taxon>
        <taxon>Hexapoda</taxon>
        <taxon>Insecta</taxon>
        <taxon>Pterygota</taxon>
        <taxon>Neoptera</taxon>
        <taxon>Endopterygota</taxon>
        <taxon>Diptera</taxon>
        <taxon>Nematocera</taxon>
        <taxon>Chironomoidea</taxon>
        <taxon>Chironomidae</taxon>
        <taxon>Clunio</taxon>
    </lineage>
</organism>
<dbReference type="GO" id="GO:0032259">
    <property type="term" value="P:methylation"/>
    <property type="evidence" value="ECO:0007669"/>
    <property type="project" value="UniProtKB-KW"/>
</dbReference>
<dbReference type="GO" id="GO:0018064">
    <property type="term" value="F:protein-L-histidine N-tele-methyltransferase activity"/>
    <property type="evidence" value="ECO:0007669"/>
    <property type="project" value="UniProtKB-EC"/>
</dbReference>
<evidence type="ECO:0000313" key="10">
    <source>
        <dbReference type="EMBL" id="CRL05812.1"/>
    </source>
</evidence>
<dbReference type="CDD" id="cd02440">
    <property type="entry name" value="AdoMet_MTases"/>
    <property type="match status" value="1"/>
</dbReference>
<dbReference type="EC" id="2.1.1.85" evidence="3"/>
<dbReference type="GO" id="GO:0005737">
    <property type="term" value="C:cytoplasm"/>
    <property type="evidence" value="ECO:0007669"/>
    <property type="project" value="UniProtKB-SubCell"/>
</dbReference>
<dbReference type="OrthoDB" id="1723750at2759"/>
<dbReference type="SUPFAM" id="SSF53335">
    <property type="entry name" value="S-adenosyl-L-methionine-dependent methyltransferases"/>
    <property type="match status" value="1"/>
</dbReference>
<dbReference type="Pfam" id="PF10294">
    <property type="entry name" value="Methyltransf_16"/>
    <property type="match status" value="1"/>
</dbReference>
<evidence type="ECO:0000256" key="9">
    <source>
        <dbReference type="ARBA" id="ARBA00038126"/>
    </source>
</evidence>
<dbReference type="AlphaFoldDB" id="A0A1J1J219"/>
<dbReference type="STRING" id="568069.A0A1J1J219"/>
<evidence type="ECO:0000256" key="4">
    <source>
        <dbReference type="ARBA" id="ARBA00022490"/>
    </source>
</evidence>
<keyword evidence="5" id="KW-0489">Methyltransferase</keyword>
<evidence type="ECO:0000256" key="7">
    <source>
        <dbReference type="ARBA" id="ARBA00022691"/>
    </source>
</evidence>
<dbReference type="GO" id="GO:0005634">
    <property type="term" value="C:nucleus"/>
    <property type="evidence" value="ECO:0007669"/>
    <property type="project" value="UniProtKB-SubCell"/>
</dbReference>
<evidence type="ECO:0000256" key="1">
    <source>
        <dbReference type="ARBA" id="ARBA00004123"/>
    </source>
</evidence>
<dbReference type="InterPro" id="IPR019410">
    <property type="entry name" value="Methyltransf_16"/>
</dbReference>
<dbReference type="Proteomes" id="UP000183832">
    <property type="component" value="Unassembled WGS sequence"/>
</dbReference>
<keyword evidence="11" id="KW-1185">Reference proteome</keyword>
<keyword evidence="6" id="KW-0808">Transferase</keyword>
<evidence type="ECO:0000256" key="5">
    <source>
        <dbReference type="ARBA" id="ARBA00022603"/>
    </source>
</evidence>
<evidence type="ECO:0000313" key="11">
    <source>
        <dbReference type="Proteomes" id="UP000183832"/>
    </source>
</evidence>
<dbReference type="PANTHER" id="PTHR14614:SF39">
    <property type="entry name" value="HISTIDINE PROTEIN METHYLTRANSFERASE 1 HOMOLOG"/>
    <property type="match status" value="1"/>
</dbReference>
<evidence type="ECO:0000256" key="2">
    <source>
        <dbReference type="ARBA" id="ARBA00004496"/>
    </source>
</evidence>
<proteinExistence type="inferred from homology"/>
<dbReference type="EMBL" id="CVRI01000065">
    <property type="protein sequence ID" value="CRL05812.1"/>
    <property type="molecule type" value="Genomic_DNA"/>
</dbReference>
<evidence type="ECO:0000256" key="8">
    <source>
        <dbReference type="ARBA" id="ARBA00023242"/>
    </source>
</evidence>
<dbReference type="Gene3D" id="3.40.50.150">
    <property type="entry name" value="Vaccinia Virus protein VP39"/>
    <property type="match status" value="1"/>
</dbReference>
<keyword evidence="8" id="KW-0539">Nucleus</keyword>
<gene>
    <name evidence="10" type="ORF">CLUMA_CG018840</name>
</gene>
<accession>A0A1J1J219</accession>
<sequence>MFKFNFNNESAEIDEEFSKQSQDVPLKESKKIEWTQEQYRICADNIRNSKVNCFVSNDIEIGYLDSTSMVESNDTDLIPRVYEGGFKIWECTQDLADLFSNNEGEVDFQDKIVCDLGCSAGVLGILSLVKNAVHLDFQDYNEEVLEKFTMPNVILNCEERSKPEDFLKCTFYCGDWTSFADLTCDDRKYDIILTSETIYNPESYSKLIELFKARLDRKGKIYLSAKSYYFGVAGNILDFIKYLEKDGSFNFDILWKSINGVQREILLIKFKCEK</sequence>
<reference evidence="10 11" key="1">
    <citation type="submission" date="2015-04" db="EMBL/GenBank/DDBJ databases">
        <authorList>
            <person name="Syromyatnikov M.Y."/>
            <person name="Popov V.N."/>
        </authorList>
    </citation>
    <scope>NUCLEOTIDE SEQUENCE [LARGE SCALE GENOMIC DNA]</scope>
</reference>
<keyword evidence="7" id="KW-0949">S-adenosyl-L-methionine</keyword>
<dbReference type="PANTHER" id="PTHR14614">
    <property type="entry name" value="HEPATOCELLULAR CARCINOMA-ASSOCIATED ANTIGEN"/>
    <property type="match status" value="1"/>
</dbReference>
<evidence type="ECO:0000256" key="6">
    <source>
        <dbReference type="ARBA" id="ARBA00022679"/>
    </source>
</evidence>
<comment type="subcellular location">
    <subcellularLocation>
        <location evidence="2">Cytoplasm</location>
    </subcellularLocation>
    <subcellularLocation>
        <location evidence="1">Nucleus</location>
    </subcellularLocation>
</comment>
<evidence type="ECO:0000256" key="3">
    <source>
        <dbReference type="ARBA" id="ARBA00012533"/>
    </source>
</evidence>
<dbReference type="InterPro" id="IPR029063">
    <property type="entry name" value="SAM-dependent_MTases_sf"/>
</dbReference>
<name>A0A1J1J219_9DIPT</name>